<protein>
    <submittedName>
        <fullName evidence="2">Uncharacterized protein</fullName>
    </submittedName>
</protein>
<evidence type="ECO:0000313" key="2">
    <source>
        <dbReference type="EMBL" id="PXF45399.1"/>
    </source>
</evidence>
<organism evidence="2 3">
    <name type="scientific">Gracilariopsis chorda</name>
    <dbReference type="NCBI Taxonomy" id="448386"/>
    <lineage>
        <taxon>Eukaryota</taxon>
        <taxon>Rhodophyta</taxon>
        <taxon>Florideophyceae</taxon>
        <taxon>Rhodymeniophycidae</taxon>
        <taxon>Gracilariales</taxon>
        <taxon>Gracilariaceae</taxon>
        <taxon>Gracilariopsis</taxon>
    </lineage>
</organism>
<feature type="region of interest" description="Disordered" evidence="1">
    <location>
        <begin position="45"/>
        <end position="129"/>
    </location>
</feature>
<dbReference type="Proteomes" id="UP000247409">
    <property type="component" value="Unassembled WGS sequence"/>
</dbReference>
<sequence>MALSKLSSKREKANKVKAPPHSEGLSTMTLAGPVSLVEVANCVQEEADKSQGQKRKRSNGMSEENILSPECKRIRRKTPKAVQAELDHQAARSKGGGSKASRKRVKLTLSSSQRLRLPPKKRWRYECDR</sequence>
<gene>
    <name evidence="2" type="ORF">BWQ96_04814</name>
</gene>
<keyword evidence="3" id="KW-1185">Reference proteome</keyword>
<dbReference type="AlphaFoldDB" id="A0A2V3ITH1"/>
<dbReference type="OrthoDB" id="11628at2759"/>
<proteinExistence type="predicted"/>
<feature type="region of interest" description="Disordered" evidence="1">
    <location>
        <begin position="1"/>
        <end position="28"/>
    </location>
</feature>
<name>A0A2V3ITH1_9FLOR</name>
<evidence type="ECO:0000256" key="1">
    <source>
        <dbReference type="SAM" id="MobiDB-lite"/>
    </source>
</evidence>
<accession>A0A2V3ITH1</accession>
<reference evidence="2 3" key="1">
    <citation type="journal article" date="2018" name="Mol. Biol. Evol.">
        <title>Analysis of the draft genome of the red seaweed Gracilariopsis chorda provides insights into genome size evolution in Rhodophyta.</title>
        <authorList>
            <person name="Lee J."/>
            <person name="Yang E.C."/>
            <person name="Graf L."/>
            <person name="Yang J.H."/>
            <person name="Qiu H."/>
            <person name="Zel Zion U."/>
            <person name="Chan C.X."/>
            <person name="Stephens T.G."/>
            <person name="Weber A.P.M."/>
            <person name="Boo G.H."/>
            <person name="Boo S.M."/>
            <person name="Kim K.M."/>
            <person name="Shin Y."/>
            <person name="Jung M."/>
            <person name="Lee S.J."/>
            <person name="Yim H.S."/>
            <person name="Lee J.H."/>
            <person name="Bhattacharya D."/>
            <person name="Yoon H.S."/>
        </authorList>
    </citation>
    <scope>NUCLEOTIDE SEQUENCE [LARGE SCALE GENOMIC DNA]</scope>
    <source>
        <strain evidence="2 3">SKKU-2015</strain>
        <tissue evidence="2">Whole body</tissue>
    </source>
</reference>
<evidence type="ECO:0000313" key="3">
    <source>
        <dbReference type="Proteomes" id="UP000247409"/>
    </source>
</evidence>
<comment type="caution">
    <text evidence="2">The sequence shown here is derived from an EMBL/GenBank/DDBJ whole genome shotgun (WGS) entry which is preliminary data.</text>
</comment>
<dbReference type="EMBL" id="NBIV01000061">
    <property type="protein sequence ID" value="PXF45399.1"/>
    <property type="molecule type" value="Genomic_DNA"/>
</dbReference>